<dbReference type="CDD" id="cd17130">
    <property type="entry name" value="Ubl2_FAF1"/>
    <property type="match status" value="1"/>
</dbReference>
<reference evidence="4" key="1">
    <citation type="submission" date="2025-08" db="UniProtKB">
        <authorList>
            <consortium name="RefSeq"/>
        </authorList>
    </citation>
    <scope>IDENTIFICATION</scope>
    <source>
        <tissue evidence="4">Sperm</tissue>
    </source>
</reference>
<dbReference type="Pfam" id="PF00789">
    <property type="entry name" value="UBX"/>
    <property type="match status" value="1"/>
</dbReference>
<dbReference type="InterPro" id="IPR006577">
    <property type="entry name" value="UAS"/>
</dbReference>
<dbReference type="Proteomes" id="UP001318040">
    <property type="component" value="Chromosome 1"/>
</dbReference>
<dbReference type="Gene3D" id="3.10.20.90">
    <property type="entry name" value="Phosphatidylinositol 3-kinase Catalytic Subunit, Chain A, domain 1"/>
    <property type="match status" value="3"/>
</dbReference>
<dbReference type="InterPro" id="IPR036249">
    <property type="entry name" value="Thioredoxin-like_sf"/>
</dbReference>
<evidence type="ECO:0000313" key="4">
    <source>
        <dbReference type="RefSeq" id="XP_032802421.1"/>
    </source>
</evidence>
<dbReference type="SUPFAM" id="SSF54236">
    <property type="entry name" value="Ubiquitin-like"/>
    <property type="match status" value="3"/>
</dbReference>
<sequence>MAALGREVILADFQACTGIENIDEAITLLEQNNWDLLAAINGVIPQENGVLQTDRAGSEESSPLLFPLDPVPPTTPALSSQPVPFPVSASGSGSPPPLRPSGSGLPRSASGSGLSKAMASGFRPMPTEKTPRFLNFVVEHRNRNVELTVEDCSTVGDVKKCLQNELQVPTEQMQLCGWQATDVTDLSVLHSLHLPKNNSLFLLTTDVASPQSASGSSFGSALTDRINQTFLLIVRHREAQREYKLNFPGARTIRDVKYNVADLTNIQVRQQQWEGWPLSANNDALTLAAAGLSYPCHRLSVSKKPSALTAAECSTEAVDVHMVSSDESDEFEEAAESFGVEDSEMFMSESTQRKTAPMMPQNSENEAEALMQFTTEFSSRYGECHPVFFIGGLEAALQEAFYSRPQDRKLLAVYLHHDGSVLTNVFCSRLLCAESVVTYLSQNFISWAWDVTAEANRARFLSSCTRHFGSGASQTLRSYKPDQFPLLLAIMGKRTSNEVLSVIPGNTTLDEMMMRLMHAVDIFTEQQRQDIKDEEEREARETVKREQDEAYRLSLEADRAKRDAQEKEIAEQAKREQLKQEKQQEKEALMASLAESLPPEPAAEGAEAPVTRLRVRTPQGEFLERRFLVSQPLRALITFVASRGFAQRDFKLLTTFPRRDLSVLDPDKSFEELKLFPQETLFLEARN</sequence>
<dbReference type="InterPro" id="IPR029071">
    <property type="entry name" value="Ubiquitin-like_domsf"/>
</dbReference>
<dbReference type="InterPro" id="IPR049483">
    <property type="entry name" value="FAF1_2-like_UAS"/>
</dbReference>
<dbReference type="Pfam" id="PF21021">
    <property type="entry name" value="FAF1"/>
    <property type="match status" value="1"/>
</dbReference>
<dbReference type="InterPro" id="IPR044541">
    <property type="entry name" value="FAF1_UBA"/>
</dbReference>
<name>A0AAJ7SN26_PETMA</name>
<dbReference type="InterPro" id="IPR050730">
    <property type="entry name" value="UBX_domain-protein"/>
</dbReference>
<dbReference type="PANTHER" id="PTHR23322:SF96">
    <property type="entry name" value="FAS-ASSOCIATED FACTOR 1"/>
    <property type="match status" value="1"/>
</dbReference>
<accession>A0AAJ7SN26</accession>
<dbReference type="CDD" id="cd14413">
    <property type="entry name" value="UBA_FAF1"/>
    <property type="match status" value="1"/>
</dbReference>
<dbReference type="InterPro" id="IPR033043">
    <property type="entry name" value="FAF1-like_UBX"/>
</dbReference>
<dbReference type="GO" id="GO:0036503">
    <property type="term" value="P:ERAD pathway"/>
    <property type="evidence" value="ECO:0007669"/>
    <property type="project" value="TreeGrafter"/>
</dbReference>
<feature type="region of interest" description="Disordered" evidence="1">
    <location>
        <begin position="54"/>
        <end position="126"/>
    </location>
</feature>
<feature type="region of interest" description="Disordered" evidence="1">
    <location>
        <begin position="554"/>
        <end position="588"/>
    </location>
</feature>
<evidence type="ECO:0000256" key="1">
    <source>
        <dbReference type="SAM" id="MobiDB-lite"/>
    </source>
</evidence>
<dbReference type="SUPFAM" id="SSF52833">
    <property type="entry name" value="Thioredoxin-like"/>
    <property type="match status" value="1"/>
</dbReference>
<dbReference type="PROSITE" id="PS50033">
    <property type="entry name" value="UBX"/>
    <property type="match status" value="1"/>
</dbReference>
<dbReference type="CDD" id="cd22265">
    <property type="entry name" value="UDM1_RNF168"/>
    <property type="match status" value="1"/>
</dbReference>
<dbReference type="GO" id="GO:0043130">
    <property type="term" value="F:ubiquitin binding"/>
    <property type="evidence" value="ECO:0007669"/>
    <property type="project" value="TreeGrafter"/>
</dbReference>
<dbReference type="SMART" id="SM00166">
    <property type="entry name" value="UBX"/>
    <property type="match status" value="1"/>
</dbReference>
<dbReference type="Pfam" id="PF14555">
    <property type="entry name" value="UBA_4"/>
    <property type="match status" value="1"/>
</dbReference>
<dbReference type="SMART" id="SM00594">
    <property type="entry name" value="UAS"/>
    <property type="match status" value="1"/>
</dbReference>
<dbReference type="AlphaFoldDB" id="A0AAJ7SN26"/>
<dbReference type="CDD" id="cd01771">
    <property type="entry name" value="UBX_UBXN3A"/>
    <property type="match status" value="1"/>
</dbReference>
<dbReference type="Gene3D" id="1.10.8.10">
    <property type="entry name" value="DNA helicase RuvA subunit, C-terminal domain"/>
    <property type="match status" value="1"/>
</dbReference>
<dbReference type="CTD" id="11124"/>
<dbReference type="GeneID" id="116938830"/>
<dbReference type="InterPro" id="IPR001012">
    <property type="entry name" value="UBX_dom"/>
</dbReference>
<keyword evidence="3" id="KW-1185">Reference proteome</keyword>
<gene>
    <name evidence="4" type="primary">FAF1</name>
</gene>
<evidence type="ECO:0000259" key="2">
    <source>
        <dbReference type="PROSITE" id="PS50033"/>
    </source>
</evidence>
<evidence type="ECO:0000313" key="3">
    <source>
        <dbReference type="Proteomes" id="UP001318040"/>
    </source>
</evidence>
<dbReference type="RefSeq" id="XP_032802421.1">
    <property type="nucleotide sequence ID" value="XM_032946530.1"/>
</dbReference>
<dbReference type="GO" id="GO:0051059">
    <property type="term" value="F:NF-kappaB binding"/>
    <property type="evidence" value="ECO:0007669"/>
    <property type="project" value="TreeGrafter"/>
</dbReference>
<dbReference type="Gene3D" id="3.40.30.10">
    <property type="entry name" value="Glutaredoxin"/>
    <property type="match status" value="1"/>
</dbReference>
<dbReference type="KEGG" id="pmrn:116938830"/>
<dbReference type="GO" id="GO:0005634">
    <property type="term" value="C:nucleus"/>
    <property type="evidence" value="ECO:0007669"/>
    <property type="project" value="TreeGrafter"/>
</dbReference>
<dbReference type="PANTHER" id="PTHR23322">
    <property type="entry name" value="FAS-ASSOCIATED PROTEIN"/>
    <property type="match status" value="1"/>
</dbReference>
<protein>
    <submittedName>
        <fullName evidence="4">FAS-associated factor 1</fullName>
    </submittedName>
</protein>
<dbReference type="CDD" id="cd17129">
    <property type="entry name" value="Ubl1_FAF1"/>
    <property type="match status" value="1"/>
</dbReference>
<proteinExistence type="predicted"/>
<feature type="domain" description="UBX" evidence="2">
    <location>
        <begin position="606"/>
        <end position="683"/>
    </location>
</feature>
<dbReference type="GO" id="GO:0005783">
    <property type="term" value="C:endoplasmic reticulum"/>
    <property type="evidence" value="ECO:0007669"/>
    <property type="project" value="TreeGrafter"/>
</dbReference>
<organism evidence="3 4">
    <name type="scientific">Petromyzon marinus</name>
    <name type="common">Sea lamprey</name>
    <dbReference type="NCBI Taxonomy" id="7757"/>
    <lineage>
        <taxon>Eukaryota</taxon>
        <taxon>Metazoa</taxon>
        <taxon>Chordata</taxon>
        <taxon>Craniata</taxon>
        <taxon>Vertebrata</taxon>
        <taxon>Cyclostomata</taxon>
        <taxon>Hyperoartia</taxon>
        <taxon>Petromyzontiformes</taxon>
        <taxon>Petromyzontidae</taxon>
        <taxon>Petromyzon</taxon>
    </lineage>
</organism>